<sequence length="1305" mass="140273">MIGTPEQQVGPTQHVPVASNRTPITAALASAPLSNRQAIKIRLVSWNLGDSVPKGDLATLLGEVSPYHPPDHLITSLPVFAETDGEGHPYHLIVVAAQECPSASGVPRGLAAGVTKGVIGGLKEKEKLKEREKAKEAKELEKAEKDWVSQMERIHGTGTTDSSVAATPVQETSPTSFTFPPKPLPKDDTQGGVSTGAVAATSSNSAIPPSVPGQGNENSVTDQTPGALGDEPTSTPGGLTSGISMTRTPHHGHHTGHVSSGAKGWSDLLEDYLCRGIKFDPKARPRRSGSISFRQGSTSGSLPSTPLQGPAHNVFAKSGANSSPSSTPSRAADTASVHRTADRSQTPISGSSLQAEPRASDALAASIEQTTNTLRQPIPIPVNGLVPPPSVLKDGNSMESRHSAGKRAPPSPTFSFELQTPTPLSEAPPTLNDSPSRALEAESNSQRDHIIYRHITSSPLSFTSGATSYADLLESSVTDATESDVPTFAEKSRQTSCDSLRSHRRVEDDAEPSGVKRFDSANAKEASNLTASQSAGYFTAQPGHFKDKRLAPLQIPTAGHLANGAKASPAGGLTVQNTGGSTCSSAKSTSGPYHFLVKERLLGLYLAIFVHRDCKDWVKGYDHDYVPAGLAGGRIGNKGGIGMSLNMAGHRFLFVNSHLAAHAHKVEARIANVAKIKSELHLDCFLPESDPRAQAEDITDRYDTVFWMGDLNFRLDISRLHADWLVSRKEYAQALEFDQLRNAMLRGEVFDGFSEAPIDFAPTFKYDVWRSAKRTRSMVKKAEAKSREKEREAKKEGECIMEVDEECETDNGYTDDQSSMLGADRRTSIDTSAGLSTIAGTISDGDSISSERPVTVTQPHRPVAAVAKTTAIKAKHRFMKFIKAATPPVNIPMSHSSSRSSSIGKSASPSMFSVFSPPSVTGAAPDVTTHTYPSQSLEDRRQSIDSTLAESFATGTSASNRPGLTRQISTKLKRRFSTSQSNQDVNDDDSSSSSEEDIRQGVYDSSSKQRVPSWCDRVLWKTIIEEDKSVTSPTSGGPVSPESKISRMSHNLAARLHLTKDLPVTDLPLQDATLGPAPMLSPIVKDQPTTLQQLVPATVAVGAASASSIATALDRHTRDSSRPAYPRSNPGSSDSSPARSLFEMDSAARRRLPERLKHRSISGALLKSTTSTTATSHEHGHWNSGTNTHTHDHKGEHQFLRSRTMMELPRADTLHHLFSGDGVETSIANAKKWFSHLVRPRSEIEDTPAPRSPSPELEPEPAPEPPKRKGEVVCLKYDTLDDAAMRRLEGRSDHRPIIFSAAVYI</sequence>
<feature type="region of interest" description="Disordered" evidence="1">
    <location>
        <begin position="280"/>
        <end position="361"/>
    </location>
</feature>
<dbReference type="GO" id="GO:0004439">
    <property type="term" value="F:phosphatidylinositol-4,5-bisphosphate 5-phosphatase activity"/>
    <property type="evidence" value="ECO:0007669"/>
    <property type="project" value="TreeGrafter"/>
</dbReference>
<feature type="region of interest" description="Disordered" evidence="1">
    <location>
        <begin position="157"/>
        <end position="263"/>
    </location>
</feature>
<feature type="region of interest" description="Disordered" evidence="1">
    <location>
        <begin position="374"/>
        <end position="443"/>
    </location>
</feature>
<reference evidence="3" key="1">
    <citation type="submission" date="2020-07" db="EMBL/GenBank/DDBJ databases">
        <title>Draft Genome Sequence of a Deep-Sea Yeast, Naganishia (Cryptococcus) liquefaciens strain N6.</title>
        <authorList>
            <person name="Han Y.W."/>
            <person name="Kajitani R."/>
            <person name="Morimoto H."/>
            <person name="Parhat M."/>
            <person name="Tsubouchi H."/>
            <person name="Bakenova O."/>
            <person name="Ogata M."/>
            <person name="Argunhan B."/>
            <person name="Aoki R."/>
            <person name="Kajiwara S."/>
            <person name="Itoh T."/>
            <person name="Iwasaki H."/>
        </authorList>
    </citation>
    <scope>NUCLEOTIDE SEQUENCE</scope>
    <source>
        <strain evidence="3">N6</strain>
    </source>
</reference>
<dbReference type="InterPro" id="IPR046985">
    <property type="entry name" value="IP5"/>
</dbReference>
<dbReference type="PANTHER" id="PTHR11200">
    <property type="entry name" value="INOSITOL 5-PHOSPHATASE"/>
    <property type="match status" value="1"/>
</dbReference>
<evidence type="ECO:0000313" key="3">
    <source>
        <dbReference type="EMBL" id="GHJ84261.1"/>
    </source>
</evidence>
<dbReference type="Pfam" id="PF22669">
    <property type="entry name" value="Exo_endo_phos2"/>
    <property type="match status" value="2"/>
</dbReference>
<comment type="caution">
    <text evidence="3">The sequence shown here is derived from an EMBL/GenBank/DDBJ whole genome shotgun (WGS) entry which is preliminary data.</text>
</comment>
<feature type="compositionally biased region" description="Polar residues" evidence="1">
    <location>
        <begin position="413"/>
        <end position="423"/>
    </location>
</feature>
<feature type="domain" description="Inositol polyphosphate-related phosphatase" evidence="2">
    <location>
        <begin position="524"/>
        <end position="804"/>
    </location>
</feature>
<keyword evidence="4" id="KW-1185">Reference proteome</keyword>
<feature type="compositionally biased region" description="Low complexity" evidence="1">
    <location>
        <begin position="316"/>
        <end position="335"/>
    </location>
</feature>
<feature type="compositionally biased region" description="Low complexity" evidence="1">
    <location>
        <begin position="894"/>
        <end position="910"/>
    </location>
</feature>
<feature type="region of interest" description="Disordered" evidence="1">
    <location>
        <begin position="1112"/>
        <end position="1140"/>
    </location>
</feature>
<feature type="region of interest" description="Disordered" evidence="1">
    <location>
        <begin position="888"/>
        <end position="910"/>
    </location>
</feature>
<feature type="region of interest" description="Disordered" evidence="1">
    <location>
        <begin position="478"/>
        <end position="515"/>
    </location>
</feature>
<dbReference type="SMART" id="SM00128">
    <property type="entry name" value="IPPc"/>
    <property type="match status" value="1"/>
</dbReference>
<dbReference type="SUPFAM" id="SSF56219">
    <property type="entry name" value="DNase I-like"/>
    <property type="match status" value="1"/>
</dbReference>
<name>A0A8H3TNZ7_9TREE</name>
<dbReference type="Gene3D" id="3.60.10.10">
    <property type="entry name" value="Endonuclease/exonuclease/phosphatase"/>
    <property type="match status" value="2"/>
</dbReference>
<feature type="compositionally biased region" description="Polar residues" evidence="1">
    <location>
        <begin position="200"/>
        <end position="224"/>
    </location>
</feature>
<proteinExistence type="predicted"/>
<dbReference type="EMBL" id="BLZA01000007">
    <property type="protein sequence ID" value="GHJ84261.1"/>
    <property type="molecule type" value="Genomic_DNA"/>
</dbReference>
<dbReference type="GO" id="GO:0046856">
    <property type="term" value="P:phosphatidylinositol dephosphorylation"/>
    <property type="evidence" value="ECO:0007669"/>
    <property type="project" value="InterPro"/>
</dbReference>
<feature type="compositionally biased region" description="Polar residues" evidence="1">
    <location>
        <begin position="157"/>
        <end position="172"/>
    </location>
</feature>
<feature type="region of interest" description="Disordered" evidence="1">
    <location>
        <begin position="1168"/>
        <end position="1196"/>
    </location>
</feature>
<evidence type="ECO:0000256" key="1">
    <source>
        <dbReference type="SAM" id="MobiDB-lite"/>
    </source>
</evidence>
<protein>
    <recommendedName>
        <fullName evidence="2">Inositol polyphosphate-related phosphatase domain-containing protein</fullName>
    </recommendedName>
</protein>
<feature type="compositionally biased region" description="Polar residues" evidence="1">
    <location>
        <begin position="289"/>
        <end position="307"/>
    </location>
</feature>
<feature type="compositionally biased region" description="Polar residues" evidence="1">
    <location>
        <begin position="1129"/>
        <end position="1138"/>
    </location>
</feature>
<dbReference type="Proteomes" id="UP000620104">
    <property type="component" value="Unassembled WGS sequence"/>
</dbReference>
<dbReference type="PANTHER" id="PTHR11200:SF275">
    <property type="entry name" value="LD06095P"/>
    <property type="match status" value="1"/>
</dbReference>
<gene>
    <name evidence="3" type="ORF">NliqN6_0663</name>
</gene>
<dbReference type="InterPro" id="IPR000300">
    <property type="entry name" value="IPPc"/>
</dbReference>
<feature type="region of interest" description="Disordered" evidence="1">
    <location>
        <begin position="973"/>
        <end position="1006"/>
    </location>
</feature>
<evidence type="ECO:0000259" key="2">
    <source>
        <dbReference type="SMART" id="SM00128"/>
    </source>
</evidence>
<dbReference type="InterPro" id="IPR036691">
    <property type="entry name" value="Endo/exonu/phosph_ase_sf"/>
</dbReference>
<evidence type="ECO:0000313" key="4">
    <source>
        <dbReference type="Proteomes" id="UP000620104"/>
    </source>
</evidence>
<feature type="compositionally biased region" description="Polar residues" evidence="1">
    <location>
        <begin position="343"/>
        <end position="354"/>
    </location>
</feature>
<feature type="region of interest" description="Disordered" evidence="1">
    <location>
        <begin position="1241"/>
        <end position="1273"/>
    </location>
</feature>
<accession>A0A8H3TNZ7</accession>
<feature type="compositionally biased region" description="Polar residues" evidence="1">
    <location>
        <begin position="232"/>
        <end position="247"/>
    </location>
</feature>
<dbReference type="OrthoDB" id="405996at2759"/>
<organism evidence="3 4">
    <name type="scientific">Naganishia liquefaciens</name>
    <dbReference type="NCBI Taxonomy" id="104408"/>
    <lineage>
        <taxon>Eukaryota</taxon>
        <taxon>Fungi</taxon>
        <taxon>Dikarya</taxon>
        <taxon>Basidiomycota</taxon>
        <taxon>Agaricomycotina</taxon>
        <taxon>Tremellomycetes</taxon>
        <taxon>Filobasidiales</taxon>
        <taxon>Filobasidiaceae</taxon>
        <taxon>Naganishia</taxon>
    </lineage>
</organism>